<feature type="chain" id="PRO_5042575786" description="Tyrosinase copper-binding domain-containing protein" evidence="3">
    <location>
        <begin position="20"/>
        <end position="320"/>
    </location>
</feature>
<keyword evidence="1" id="KW-0479">Metal-binding</keyword>
<dbReference type="PANTHER" id="PTHR11474:SF126">
    <property type="entry name" value="TYROSINASE-LIKE PROTEIN TYR-1-RELATED"/>
    <property type="match status" value="1"/>
</dbReference>
<dbReference type="Proteomes" id="UP001224890">
    <property type="component" value="Unassembled WGS sequence"/>
</dbReference>
<keyword evidence="3" id="KW-0732">Signal</keyword>
<dbReference type="InterPro" id="IPR008922">
    <property type="entry name" value="Di-copper_centre_dom_sf"/>
</dbReference>
<proteinExistence type="predicted"/>
<keyword evidence="6" id="KW-1185">Reference proteome</keyword>
<dbReference type="GO" id="GO:0046872">
    <property type="term" value="F:metal ion binding"/>
    <property type="evidence" value="ECO:0007669"/>
    <property type="project" value="UniProtKB-KW"/>
</dbReference>
<dbReference type="InterPro" id="IPR050316">
    <property type="entry name" value="Tyrosinase/Hemocyanin"/>
</dbReference>
<protein>
    <recommendedName>
        <fullName evidence="4">Tyrosinase copper-binding domain-containing protein</fullName>
    </recommendedName>
</protein>
<reference evidence="5" key="1">
    <citation type="submission" date="2021-06" db="EMBL/GenBank/DDBJ databases">
        <title>Comparative genomics, transcriptomics and evolutionary studies reveal genomic signatures of adaptation to plant cell wall in hemibiotrophic fungi.</title>
        <authorList>
            <consortium name="DOE Joint Genome Institute"/>
            <person name="Baroncelli R."/>
            <person name="Diaz J.F."/>
            <person name="Benocci T."/>
            <person name="Peng M."/>
            <person name="Battaglia E."/>
            <person name="Haridas S."/>
            <person name="Andreopoulos W."/>
            <person name="Labutti K."/>
            <person name="Pangilinan J."/>
            <person name="Floch G.L."/>
            <person name="Makela M.R."/>
            <person name="Henrissat B."/>
            <person name="Grigoriev I.V."/>
            <person name="Crouch J.A."/>
            <person name="De Vries R.P."/>
            <person name="Sukno S.A."/>
            <person name="Thon M.R."/>
        </authorList>
    </citation>
    <scope>NUCLEOTIDE SEQUENCE</scope>
    <source>
        <strain evidence="5">CBS 193.32</strain>
    </source>
</reference>
<dbReference type="PANTHER" id="PTHR11474">
    <property type="entry name" value="TYROSINASE FAMILY MEMBER"/>
    <property type="match status" value="1"/>
</dbReference>
<dbReference type="GeneID" id="85455939"/>
<dbReference type="InterPro" id="IPR002227">
    <property type="entry name" value="Tyrosinase_Cu-bd"/>
</dbReference>
<keyword evidence="2" id="KW-0186">Copper</keyword>
<evidence type="ECO:0000313" key="5">
    <source>
        <dbReference type="EMBL" id="KAK1656697.1"/>
    </source>
</evidence>
<accession>A0AAJ0A571</accession>
<evidence type="ECO:0000256" key="3">
    <source>
        <dbReference type="SAM" id="SignalP"/>
    </source>
</evidence>
<dbReference type="Gene3D" id="1.10.1280.10">
    <property type="entry name" value="Di-copper center containing domain from catechol oxidase"/>
    <property type="match status" value="1"/>
</dbReference>
<name>A0AAJ0A571_9PEZI</name>
<dbReference type="PRINTS" id="PR00092">
    <property type="entry name" value="TYROSINASE"/>
</dbReference>
<dbReference type="Pfam" id="PF00264">
    <property type="entry name" value="Tyrosinase"/>
    <property type="match status" value="1"/>
</dbReference>
<organism evidence="5 6">
    <name type="scientific">Colletotrichum godetiae</name>
    <dbReference type="NCBI Taxonomy" id="1209918"/>
    <lineage>
        <taxon>Eukaryota</taxon>
        <taxon>Fungi</taxon>
        <taxon>Dikarya</taxon>
        <taxon>Ascomycota</taxon>
        <taxon>Pezizomycotina</taxon>
        <taxon>Sordariomycetes</taxon>
        <taxon>Hypocreomycetidae</taxon>
        <taxon>Glomerellales</taxon>
        <taxon>Glomerellaceae</taxon>
        <taxon>Colletotrichum</taxon>
        <taxon>Colletotrichum acutatum species complex</taxon>
    </lineage>
</organism>
<dbReference type="SUPFAM" id="SSF48056">
    <property type="entry name" value="Di-copper centre-containing domain"/>
    <property type="match status" value="1"/>
</dbReference>
<evidence type="ECO:0000313" key="6">
    <source>
        <dbReference type="Proteomes" id="UP001224890"/>
    </source>
</evidence>
<dbReference type="GO" id="GO:0016491">
    <property type="term" value="F:oxidoreductase activity"/>
    <property type="evidence" value="ECO:0007669"/>
    <property type="project" value="InterPro"/>
</dbReference>
<dbReference type="RefSeq" id="XP_060421461.1">
    <property type="nucleotide sequence ID" value="XM_060571413.1"/>
</dbReference>
<evidence type="ECO:0000259" key="4">
    <source>
        <dbReference type="Pfam" id="PF00264"/>
    </source>
</evidence>
<dbReference type="EMBL" id="JAHMHR010000130">
    <property type="protein sequence ID" value="KAK1656697.1"/>
    <property type="molecule type" value="Genomic_DNA"/>
</dbReference>
<comment type="caution">
    <text evidence="5">The sequence shown here is derived from an EMBL/GenBank/DDBJ whole genome shotgun (WGS) entry which is preliminary data.</text>
</comment>
<dbReference type="AlphaFoldDB" id="A0AAJ0A571"/>
<sequence>MHFLHLSILFGLAASAVTRQEHRCIEPATRVEWRDLEPELQQSYIDAVLCLKTKPSRLGFNTSLYDDFPYVHQKYNKIIHGIAGFLPWHRYFGQVYEDALRECGYKGVATYWDWTLDVMKFAESPVMSPTLGFGYDGSDSRTETLSTGQKIRCVDSGPFSELRPSYIAINPTTTIQEEHCLFRSLSDGNTANSRISAENYNATSIEIVQSEKTFETYRPMLEGGPHGIIHSSLGGEMNPTTSPNEPLFFLHHAQIDRLWWKWQQESPSTREFEYSGLAAQINSTELIPAHLDDMLLMGGLAEDLRVQDVMTTNGRLCYVY</sequence>
<evidence type="ECO:0000256" key="2">
    <source>
        <dbReference type="ARBA" id="ARBA00023008"/>
    </source>
</evidence>
<feature type="signal peptide" evidence="3">
    <location>
        <begin position="1"/>
        <end position="19"/>
    </location>
</feature>
<gene>
    <name evidence="5" type="ORF">BDP55DRAFT_624850</name>
</gene>
<evidence type="ECO:0000256" key="1">
    <source>
        <dbReference type="ARBA" id="ARBA00022723"/>
    </source>
</evidence>
<feature type="domain" description="Tyrosinase copper-binding" evidence="4">
    <location>
        <begin position="64"/>
        <end position="264"/>
    </location>
</feature>